<dbReference type="PANTHER" id="PTHR39244:SF5">
    <property type="entry name" value="NATTERIN-3-LIKE"/>
    <property type="match status" value="1"/>
</dbReference>
<evidence type="ECO:0000313" key="3">
    <source>
        <dbReference type="EMBL" id="KAK9666877.1"/>
    </source>
</evidence>
<name>A0AAW1GYV1_SAPOF</name>
<feature type="domain" description="Agglutinin" evidence="2">
    <location>
        <begin position="6"/>
        <end position="119"/>
    </location>
</feature>
<evidence type="ECO:0000256" key="1">
    <source>
        <dbReference type="SAM" id="MobiDB-lite"/>
    </source>
</evidence>
<dbReference type="SUPFAM" id="SSF50382">
    <property type="entry name" value="Agglutinin"/>
    <property type="match status" value="1"/>
</dbReference>
<dbReference type="InterPro" id="IPR053237">
    <property type="entry name" value="Natterin_C"/>
</dbReference>
<dbReference type="PANTHER" id="PTHR39244">
    <property type="entry name" value="NATTERIN-4"/>
    <property type="match status" value="1"/>
</dbReference>
<dbReference type="InterPro" id="IPR036242">
    <property type="entry name" value="Agglutinin_dom_sf"/>
</dbReference>
<dbReference type="EMBL" id="JBDFQZ010000014">
    <property type="protein sequence ID" value="KAK9666877.1"/>
    <property type="molecule type" value="Genomic_DNA"/>
</dbReference>
<sequence length="544" mass="62419">MSSARLPNEVVFTIEDSDKEVRYLSFTGPQRQLRFGLEDGVYSDTTQFVVERFGREGLVHIRSRFNNYYWVRASRQEPWLVASSPERVEDMFVEECTLFWTHFSAGNVFVSFVHAQSGFNVVMRPQEDAYAYNLCLDQAPPTNFSFVNLISRRGTRLPRYVTFQGSNNRYLVPRLTNPRPMFFDSETTNNQSTGFDIEHTKSGEIRVKPMRSNGTMGAIPDSTQWQVVLLINPRPNDPTTLFEVYNHSYYKNGIRLRCNGVNRRPFARSSNGALILWPNSTGETYTNSLRINPVAQQGTRKVTIETFRHPWESRYSTAFKAVMVHNTTNAEREHLFIEPDISMETHFTFRNTFHHYEGPSAKFHGRIPFVTTPGQLEFPDVERTVDAEWQQSQLTTVKRKYETTLILPPNSSAEVLLFYKRVLYEIPFSYQQFDTLPFGGNVTQHLQDGYIYIQHDADVEHTTYHIPNRIAHDISPLGVESPPGSGIFVHELECPKNQDGVETDEPDQEYDAQADMGPDDGLDQEVDAPVGIETDACDEVTQEV</sequence>
<evidence type="ECO:0000259" key="2">
    <source>
        <dbReference type="Pfam" id="PF07468"/>
    </source>
</evidence>
<dbReference type="Proteomes" id="UP001443914">
    <property type="component" value="Unassembled WGS sequence"/>
</dbReference>
<dbReference type="Gene3D" id="2.170.15.10">
    <property type="entry name" value="Proaerolysin, chain A, domain 3"/>
    <property type="match status" value="1"/>
</dbReference>
<evidence type="ECO:0000313" key="4">
    <source>
        <dbReference type="Proteomes" id="UP001443914"/>
    </source>
</evidence>
<protein>
    <recommendedName>
        <fullName evidence="2">Agglutinin domain-containing protein</fullName>
    </recommendedName>
</protein>
<dbReference type="AlphaFoldDB" id="A0AAW1GYV1"/>
<reference evidence="3" key="1">
    <citation type="submission" date="2024-03" db="EMBL/GenBank/DDBJ databases">
        <title>WGS assembly of Saponaria officinalis var. Norfolk2.</title>
        <authorList>
            <person name="Jenkins J."/>
            <person name="Shu S."/>
            <person name="Grimwood J."/>
            <person name="Barry K."/>
            <person name="Goodstein D."/>
            <person name="Schmutz J."/>
            <person name="Leebens-Mack J."/>
            <person name="Osbourn A."/>
        </authorList>
    </citation>
    <scope>NUCLEOTIDE SEQUENCE [LARGE SCALE GENOMIC DNA]</scope>
    <source>
        <strain evidence="3">JIC</strain>
    </source>
</reference>
<feature type="compositionally biased region" description="Acidic residues" evidence="1">
    <location>
        <begin position="501"/>
        <end position="526"/>
    </location>
</feature>
<keyword evidence="4" id="KW-1185">Reference proteome</keyword>
<feature type="region of interest" description="Disordered" evidence="1">
    <location>
        <begin position="497"/>
        <end position="526"/>
    </location>
</feature>
<gene>
    <name evidence="3" type="ORF">RND81_14G217900</name>
</gene>
<dbReference type="Pfam" id="PF07468">
    <property type="entry name" value="Agglutinin"/>
    <property type="match status" value="1"/>
</dbReference>
<proteinExistence type="predicted"/>
<comment type="caution">
    <text evidence="3">The sequence shown here is derived from an EMBL/GenBank/DDBJ whole genome shotgun (WGS) entry which is preliminary data.</text>
</comment>
<organism evidence="3 4">
    <name type="scientific">Saponaria officinalis</name>
    <name type="common">Common soapwort</name>
    <name type="synonym">Lychnis saponaria</name>
    <dbReference type="NCBI Taxonomy" id="3572"/>
    <lineage>
        <taxon>Eukaryota</taxon>
        <taxon>Viridiplantae</taxon>
        <taxon>Streptophyta</taxon>
        <taxon>Embryophyta</taxon>
        <taxon>Tracheophyta</taxon>
        <taxon>Spermatophyta</taxon>
        <taxon>Magnoliopsida</taxon>
        <taxon>eudicotyledons</taxon>
        <taxon>Gunneridae</taxon>
        <taxon>Pentapetalae</taxon>
        <taxon>Caryophyllales</taxon>
        <taxon>Caryophyllaceae</taxon>
        <taxon>Caryophylleae</taxon>
        <taxon>Saponaria</taxon>
    </lineage>
</organism>
<accession>A0AAW1GYV1</accession>
<dbReference type="InterPro" id="IPR008998">
    <property type="entry name" value="Agglutinin"/>
</dbReference>
<dbReference type="Gene3D" id="2.80.10.50">
    <property type="match status" value="2"/>
</dbReference>